<organism evidence="1 2">
    <name type="scientific">Dickeya aquatica</name>
    <dbReference type="NCBI Taxonomy" id="1401087"/>
    <lineage>
        <taxon>Bacteria</taxon>
        <taxon>Pseudomonadati</taxon>
        <taxon>Pseudomonadota</taxon>
        <taxon>Gammaproteobacteria</taxon>
        <taxon>Enterobacterales</taxon>
        <taxon>Pectobacteriaceae</taxon>
        <taxon>Dickeya</taxon>
    </lineage>
</organism>
<keyword evidence="2" id="KW-1185">Reference proteome</keyword>
<evidence type="ECO:0000313" key="1">
    <source>
        <dbReference type="EMBL" id="SLM65073.1"/>
    </source>
</evidence>
<sequence length="175" mass="19391">MAVQVIDSILSAVGSTVIQETGTLSVATQVRRLTPAQATQLSPWLRLNQLDVNLPWFIHSPCQHDATGLHAAQVITLCRRFCEIHPRATLLYEYCGVPYQFRTPLLQSLLYAAPGFQHSQGMKAQGAALSAHSLASTLLDDDNAVLYLHDPLVRISANEDAVPVLYRYATLRRRL</sequence>
<dbReference type="KEGG" id="daq:DAQ1742_04325"/>
<name>A0A375AG94_9GAMM</name>
<dbReference type="EMBL" id="LT615367">
    <property type="protein sequence ID" value="SLM65073.1"/>
    <property type="molecule type" value="Genomic_DNA"/>
</dbReference>
<gene>
    <name evidence="1" type="primary">vfmS</name>
    <name evidence="1" type="ORF">DAQ1742_04325</name>
</gene>
<dbReference type="RefSeq" id="WP_232046565.1">
    <property type="nucleotide sequence ID" value="NZ_LT615367.1"/>
</dbReference>
<proteinExistence type="predicted"/>
<reference evidence="1 2" key="1">
    <citation type="submission" date="2016-09" db="EMBL/GenBank/DDBJ databases">
        <authorList>
            <person name="Reverchon S."/>
            <person name="Nasser W."/>
            <person name="Leonard S."/>
            <person name="Brochier C."/>
            <person name="Duprey A."/>
        </authorList>
    </citation>
    <scope>NUCLEOTIDE SEQUENCE [LARGE SCALE GENOMIC DNA]</scope>
    <source>
        <strain evidence="1 2">174/2</strain>
    </source>
</reference>
<dbReference type="Proteomes" id="UP000294820">
    <property type="component" value="Chromosome 1"/>
</dbReference>
<protein>
    <submittedName>
        <fullName evidence="1">Uncharacterized protein</fullName>
    </submittedName>
</protein>
<dbReference type="AlphaFoldDB" id="A0A375AG94"/>
<evidence type="ECO:0000313" key="2">
    <source>
        <dbReference type="Proteomes" id="UP000294820"/>
    </source>
</evidence>
<accession>A0A375AG94</accession>